<proteinExistence type="predicted"/>
<accession>A0A061QP45</accession>
<reference evidence="1" key="1">
    <citation type="submission" date="2014-05" db="EMBL/GenBank/DDBJ databases">
        <title>The transcriptome of the halophilic microalga Tetraselmis sp. GSL018 isolated from the Great Salt Lake, Utah.</title>
        <authorList>
            <person name="Jinkerson R.E."/>
            <person name="D'Adamo S."/>
            <person name="Posewitz M.C."/>
        </authorList>
    </citation>
    <scope>NUCLEOTIDE SEQUENCE</scope>
    <source>
        <strain evidence="1">GSL018</strain>
    </source>
</reference>
<sequence length="65" mass="7704">LLGTRMKQNMANFSLFWSQKYRAYILQKYRAYILGRAQVCAELFGGRVYDPFPLLNFSIHHYLSP</sequence>
<gene>
    <name evidence="1" type="ORF">TSPGSL018_23362</name>
</gene>
<feature type="non-terminal residue" evidence="1">
    <location>
        <position position="1"/>
    </location>
</feature>
<protein>
    <submittedName>
        <fullName evidence="1">Uncharacterized protein</fullName>
    </submittedName>
</protein>
<dbReference type="EMBL" id="GBEZ01024557">
    <property type="protein sequence ID" value="JAC62442.1"/>
    <property type="molecule type" value="Transcribed_RNA"/>
</dbReference>
<name>A0A061QP45_9CHLO</name>
<evidence type="ECO:0000313" key="1">
    <source>
        <dbReference type="EMBL" id="JAC62442.1"/>
    </source>
</evidence>
<dbReference type="AlphaFoldDB" id="A0A061QP45"/>
<organism evidence="1">
    <name type="scientific">Tetraselmis sp. GSL018</name>
    <dbReference type="NCBI Taxonomy" id="582737"/>
    <lineage>
        <taxon>Eukaryota</taxon>
        <taxon>Viridiplantae</taxon>
        <taxon>Chlorophyta</taxon>
        <taxon>core chlorophytes</taxon>
        <taxon>Chlorodendrophyceae</taxon>
        <taxon>Chlorodendrales</taxon>
        <taxon>Chlorodendraceae</taxon>
        <taxon>Tetraselmis</taxon>
    </lineage>
</organism>